<dbReference type="Proteomes" id="UP000290189">
    <property type="component" value="Unassembled WGS sequence"/>
</dbReference>
<keyword evidence="1" id="KW-0677">Repeat</keyword>
<dbReference type="InterPro" id="IPR033133">
    <property type="entry name" value="PUM-HD"/>
</dbReference>
<dbReference type="InterPro" id="IPR001313">
    <property type="entry name" value="Pumilio_RNA-bd_rpt"/>
</dbReference>
<feature type="repeat" description="Pumilio" evidence="2">
    <location>
        <begin position="238"/>
        <end position="273"/>
    </location>
</feature>
<dbReference type="PANTHER" id="PTHR12537">
    <property type="entry name" value="RNA BINDING PROTEIN PUMILIO-RELATED"/>
    <property type="match status" value="1"/>
</dbReference>
<dbReference type="GO" id="GO:0005737">
    <property type="term" value="C:cytoplasm"/>
    <property type="evidence" value="ECO:0007669"/>
    <property type="project" value="TreeGrafter"/>
</dbReference>
<dbReference type="AlphaFoldDB" id="A0A3P3Y9P1"/>
<accession>A0A3P3Y9P1</accession>
<name>A0A3P3Y9P1_PLABS</name>
<dbReference type="PROSITE" id="PS50302">
    <property type="entry name" value="PUM"/>
    <property type="match status" value="4"/>
</dbReference>
<evidence type="ECO:0000256" key="2">
    <source>
        <dbReference type="PROSITE-ProRule" id="PRU00317"/>
    </source>
</evidence>
<feature type="repeat" description="Pumilio" evidence="2">
    <location>
        <begin position="274"/>
        <end position="309"/>
    </location>
</feature>
<evidence type="ECO:0000256" key="1">
    <source>
        <dbReference type="ARBA" id="ARBA00022737"/>
    </source>
</evidence>
<dbReference type="GO" id="GO:0003729">
    <property type="term" value="F:mRNA binding"/>
    <property type="evidence" value="ECO:0007669"/>
    <property type="project" value="TreeGrafter"/>
</dbReference>
<keyword evidence="4" id="KW-0496">Mitochondrion</keyword>
<dbReference type="PROSITE" id="PS50303">
    <property type="entry name" value="PUM_HD"/>
    <property type="match status" value="1"/>
</dbReference>
<dbReference type="Pfam" id="PF00806">
    <property type="entry name" value="PUF"/>
    <property type="match status" value="8"/>
</dbReference>
<proteinExistence type="predicted"/>
<dbReference type="InterPro" id="IPR016024">
    <property type="entry name" value="ARM-type_fold"/>
</dbReference>
<geneLocation type="mitochondrion" evidence="4"/>
<feature type="repeat" description="Pumilio" evidence="2">
    <location>
        <begin position="164"/>
        <end position="199"/>
    </location>
</feature>
<dbReference type="PANTHER" id="PTHR12537:SF13">
    <property type="entry name" value="PUMILIO HOMOLOGY DOMAIN FAMILY MEMBER 4"/>
    <property type="match status" value="1"/>
</dbReference>
<dbReference type="Gene3D" id="1.25.10.10">
    <property type="entry name" value="Leucine-rich Repeat Variant"/>
    <property type="match status" value="1"/>
</dbReference>
<organism evidence="4 5">
    <name type="scientific">Plasmodiophora brassicae</name>
    <name type="common">Clubroot disease agent</name>
    <dbReference type="NCBI Taxonomy" id="37360"/>
    <lineage>
        <taxon>Eukaryota</taxon>
        <taxon>Sar</taxon>
        <taxon>Rhizaria</taxon>
        <taxon>Endomyxa</taxon>
        <taxon>Phytomyxea</taxon>
        <taxon>Plasmodiophorida</taxon>
        <taxon>Plasmodiophoridae</taxon>
        <taxon>Plasmodiophora</taxon>
    </lineage>
</organism>
<dbReference type="GO" id="GO:0010608">
    <property type="term" value="P:post-transcriptional regulation of gene expression"/>
    <property type="evidence" value="ECO:0007669"/>
    <property type="project" value="TreeGrafter"/>
</dbReference>
<evidence type="ECO:0000313" key="4">
    <source>
        <dbReference type="EMBL" id="SPQ96859.1"/>
    </source>
</evidence>
<dbReference type="SMART" id="SM00025">
    <property type="entry name" value="Pumilio"/>
    <property type="match status" value="8"/>
</dbReference>
<sequence>MLTPDDDGGAAGNDRGRRCRRRPWGLSVTIPTPNADDYAKVDHDGNIWVAPGRFSLRPSSWINGPITAPILPNPAAASRYLGGMLTPQPRRWRPGQAVALAMEPQSSRMLQKCLEEGGIQEFDLMFQEVLAGFPTLAGHAFGNYLCQKLIDKSPPEHRALILRRLAGSIARLSVDVHGTRVIQNLIELCTTPEETALITLEFKGLAVALAMHCYGSHCLERCLQVNARSQAYDWVFDELSDECGKLATDQVGCRVFQTAFDVSTGTVRERLALAITENAAQLSVDQWGNYVVQRLLHVGDKVMRRRLIQVLLPSMATLALLKFSSNVVERCLRRAPDEALVDAIVAEMCMSGPERLAALMCDPYGNYCVQTAMRVYESSQAKLEHLAGLVRPHLPLLKVRYRQPVVKNLAASYPDLIYERRPGDLFPRNKL</sequence>
<gene>
    <name evidence="4" type="ORF">PLBR_LOCUS4074</name>
</gene>
<evidence type="ECO:0000313" key="5">
    <source>
        <dbReference type="Proteomes" id="UP000290189"/>
    </source>
</evidence>
<feature type="repeat" description="Pumilio" evidence="2">
    <location>
        <begin position="128"/>
        <end position="163"/>
    </location>
</feature>
<dbReference type="SUPFAM" id="SSF48371">
    <property type="entry name" value="ARM repeat"/>
    <property type="match status" value="1"/>
</dbReference>
<evidence type="ECO:0000259" key="3">
    <source>
        <dbReference type="PROSITE" id="PS50303"/>
    </source>
</evidence>
<dbReference type="InterPro" id="IPR011989">
    <property type="entry name" value="ARM-like"/>
</dbReference>
<dbReference type="EMBL" id="OVEO01000006">
    <property type="protein sequence ID" value="SPQ96859.1"/>
    <property type="molecule type" value="Genomic_DNA"/>
</dbReference>
<reference evidence="4 5" key="1">
    <citation type="submission" date="2018-03" db="EMBL/GenBank/DDBJ databases">
        <authorList>
            <person name="Fogelqvist J."/>
        </authorList>
    </citation>
    <scope>NUCLEOTIDE SEQUENCE [LARGE SCALE GENOMIC DNA]</scope>
</reference>
<feature type="domain" description="PUM-HD" evidence="3">
    <location>
        <begin position="66"/>
        <end position="413"/>
    </location>
</feature>
<protein>
    <recommendedName>
        <fullName evidence="3">PUM-HD domain-containing protein</fullName>
    </recommendedName>
</protein>